<protein>
    <submittedName>
        <fullName evidence="5">ABC-type sugar transport system substrate-binding protein</fullName>
    </submittedName>
</protein>
<dbReference type="PANTHER" id="PTHR46847">
    <property type="entry name" value="D-ALLOSE-BINDING PERIPLASMIC PROTEIN-RELATED"/>
    <property type="match status" value="1"/>
</dbReference>
<dbReference type="PANTHER" id="PTHR46847:SF4">
    <property type="entry name" value="AUTOINDUCER 2-BINDING PROTEIN LSRB"/>
    <property type="match status" value="1"/>
</dbReference>
<organism evidence="5 6">
    <name type="scientific">Labrys monachus</name>
    <dbReference type="NCBI Taxonomy" id="217067"/>
    <lineage>
        <taxon>Bacteria</taxon>
        <taxon>Pseudomonadati</taxon>
        <taxon>Pseudomonadota</taxon>
        <taxon>Alphaproteobacteria</taxon>
        <taxon>Hyphomicrobiales</taxon>
        <taxon>Xanthobacteraceae</taxon>
        <taxon>Labrys</taxon>
    </lineage>
</organism>
<keyword evidence="5" id="KW-0762">Sugar transport</keyword>
<reference evidence="5 6" key="1">
    <citation type="submission" date="2023-07" db="EMBL/GenBank/DDBJ databases">
        <title>Genomic Encyclopedia of Type Strains, Phase IV (KMG-IV): sequencing the most valuable type-strain genomes for metagenomic binning, comparative biology and taxonomic classification.</title>
        <authorList>
            <person name="Goeker M."/>
        </authorList>
    </citation>
    <scope>NUCLEOTIDE SEQUENCE [LARGE SCALE GENOMIC DNA]</scope>
    <source>
        <strain evidence="5 6">DSM 5896</strain>
    </source>
</reference>
<comment type="caution">
    <text evidence="5">The sequence shown here is derived from an EMBL/GenBank/DDBJ whole genome shotgun (WGS) entry which is preliminary data.</text>
</comment>
<dbReference type="SUPFAM" id="SSF53822">
    <property type="entry name" value="Periplasmic binding protein-like I"/>
    <property type="match status" value="1"/>
</dbReference>
<keyword evidence="3" id="KW-0732">Signal</keyword>
<name>A0ABU0FDX6_9HYPH</name>
<dbReference type="InterPro" id="IPR006311">
    <property type="entry name" value="TAT_signal"/>
</dbReference>
<gene>
    <name evidence="5" type="ORF">J3R73_002608</name>
</gene>
<dbReference type="Pfam" id="PF13407">
    <property type="entry name" value="Peripla_BP_4"/>
    <property type="match status" value="1"/>
</dbReference>
<accession>A0ABU0FDX6</accession>
<evidence type="ECO:0000256" key="3">
    <source>
        <dbReference type="ARBA" id="ARBA00022729"/>
    </source>
</evidence>
<keyword evidence="6" id="KW-1185">Reference proteome</keyword>
<dbReference type="InterPro" id="IPR028082">
    <property type="entry name" value="Peripla_BP_I"/>
</dbReference>
<evidence type="ECO:0000313" key="5">
    <source>
        <dbReference type="EMBL" id="MDQ0392816.1"/>
    </source>
</evidence>
<evidence type="ECO:0000259" key="4">
    <source>
        <dbReference type="Pfam" id="PF13407"/>
    </source>
</evidence>
<dbReference type="Gene3D" id="3.40.50.2300">
    <property type="match status" value="2"/>
</dbReference>
<dbReference type="Proteomes" id="UP001237448">
    <property type="component" value="Unassembled WGS sequence"/>
</dbReference>
<comment type="similarity">
    <text evidence="2">Belongs to the bacterial solute-binding protein 2 family.</text>
</comment>
<dbReference type="EMBL" id="JAUSVK010000001">
    <property type="protein sequence ID" value="MDQ0392816.1"/>
    <property type="molecule type" value="Genomic_DNA"/>
</dbReference>
<dbReference type="PROSITE" id="PS51318">
    <property type="entry name" value="TAT"/>
    <property type="match status" value="1"/>
</dbReference>
<proteinExistence type="inferred from homology"/>
<evidence type="ECO:0000256" key="1">
    <source>
        <dbReference type="ARBA" id="ARBA00004196"/>
    </source>
</evidence>
<dbReference type="InterPro" id="IPR025997">
    <property type="entry name" value="SBP_2_dom"/>
</dbReference>
<keyword evidence="5" id="KW-0813">Transport</keyword>
<comment type="subcellular location">
    <subcellularLocation>
        <location evidence="1">Cell envelope</location>
    </subcellularLocation>
</comment>
<dbReference type="RefSeq" id="WP_307427296.1">
    <property type="nucleotide sequence ID" value="NZ_JAUSVK010000001.1"/>
</dbReference>
<feature type="domain" description="Periplasmic binding protein" evidence="4">
    <location>
        <begin position="61"/>
        <end position="307"/>
    </location>
</feature>
<evidence type="ECO:0000256" key="2">
    <source>
        <dbReference type="ARBA" id="ARBA00007639"/>
    </source>
</evidence>
<sequence length="347" mass="36412">MTDSTQTAGLDRRRFAALMGFAGMAGLAGGGVLGAAPAAADEAKAWQDWVKKFYGKPVKMAVSCAGTTNPYFAPTKAGAEDAGAQLGIDMLWTGVPDGNTVNQIAQFQQLVNTGYEAIVVISFEPDAWIAPIKKAMAAGVLVLTANNDTPNSGRELYFGQDLVGAAEAQGQLIARLAGGKGKVAMTNCAPGSLALDQRVQGARQGVKAGGLEDVGVYNTNPADMASELGTVKDILRAHPDLAAIMPLCGPDTAAAGLVRKNGGHKLPVVGTDLLYQTLELIRDGHIDATVGQQPYLQGYLPIMYAYQRVVLGAPKLNLPGGNYYLANEVVTKDNVTGFLTREERFRG</sequence>
<evidence type="ECO:0000313" key="6">
    <source>
        <dbReference type="Proteomes" id="UP001237448"/>
    </source>
</evidence>